<dbReference type="Proteomes" id="UP000541136">
    <property type="component" value="Unassembled WGS sequence"/>
</dbReference>
<name>A0A7W9TQQ6_CASDE</name>
<accession>A0A7W9TQQ6</accession>
<evidence type="ECO:0000313" key="2">
    <source>
        <dbReference type="Proteomes" id="UP000541136"/>
    </source>
</evidence>
<protein>
    <submittedName>
        <fullName evidence="1">DNA-directed RNA polymerase subunit RPC12/RpoP</fullName>
    </submittedName>
</protein>
<sequence length="76" mass="8451">MLVPPKPFMLQCPACGWKRVHRPASRPAGNVFWHGQTSGMLPHSPVCARCGHRPVKTRRLTALEKAVDAALHPFRS</sequence>
<evidence type="ECO:0000313" key="1">
    <source>
        <dbReference type="EMBL" id="MBB6085133.1"/>
    </source>
</evidence>
<comment type="caution">
    <text evidence="1">The sequence shown here is derived from an EMBL/GenBank/DDBJ whole genome shotgun (WGS) entry which is preliminary data.</text>
</comment>
<keyword evidence="1" id="KW-0240">DNA-directed RNA polymerase</keyword>
<dbReference type="EMBL" id="JACHIB010000020">
    <property type="protein sequence ID" value="MBB6085133.1"/>
    <property type="molecule type" value="Genomic_DNA"/>
</dbReference>
<keyword evidence="1" id="KW-0804">Transcription</keyword>
<dbReference type="AlphaFoldDB" id="A0A7W9TQQ6"/>
<organism evidence="1 2">
    <name type="scientific">Castellaniella defragrans</name>
    <name type="common">Alcaligenes defragrans</name>
    <dbReference type="NCBI Taxonomy" id="75697"/>
    <lineage>
        <taxon>Bacteria</taxon>
        <taxon>Pseudomonadati</taxon>
        <taxon>Pseudomonadota</taxon>
        <taxon>Betaproteobacteria</taxon>
        <taxon>Burkholderiales</taxon>
        <taxon>Alcaligenaceae</taxon>
        <taxon>Castellaniella</taxon>
    </lineage>
</organism>
<proteinExistence type="predicted"/>
<gene>
    <name evidence="1" type="ORF">HNR28_003186</name>
</gene>
<reference evidence="1 2" key="1">
    <citation type="submission" date="2020-08" db="EMBL/GenBank/DDBJ databases">
        <title>Genomic Encyclopedia of Type Strains, Phase IV (KMG-IV): sequencing the most valuable type-strain genomes for metagenomic binning, comparative biology and taxonomic classification.</title>
        <authorList>
            <person name="Goeker M."/>
        </authorList>
    </citation>
    <scope>NUCLEOTIDE SEQUENCE [LARGE SCALE GENOMIC DNA]</scope>
    <source>
        <strain evidence="1 2">DSM 12141</strain>
    </source>
</reference>
<dbReference type="RefSeq" id="WP_151024419.1">
    <property type="nucleotide sequence ID" value="NZ_JACHIB010000020.1"/>
</dbReference>
<dbReference type="GO" id="GO:0000428">
    <property type="term" value="C:DNA-directed RNA polymerase complex"/>
    <property type="evidence" value="ECO:0007669"/>
    <property type="project" value="UniProtKB-KW"/>
</dbReference>